<feature type="domain" description="Major facilitator superfamily (MFS) profile" evidence="5">
    <location>
        <begin position="17"/>
        <end position="396"/>
    </location>
</feature>
<evidence type="ECO:0000256" key="1">
    <source>
        <dbReference type="ARBA" id="ARBA00022692"/>
    </source>
</evidence>
<keyword evidence="1 4" id="KW-0812">Transmembrane</keyword>
<feature type="transmembrane region" description="Helical" evidence="4">
    <location>
        <begin position="107"/>
        <end position="128"/>
    </location>
</feature>
<feature type="transmembrane region" description="Helical" evidence="4">
    <location>
        <begin position="345"/>
        <end position="365"/>
    </location>
</feature>
<feature type="transmembrane region" description="Helical" evidence="4">
    <location>
        <begin position="307"/>
        <end position="333"/>
    </location>
</feature>
<dbReference type="CDD" id="cd17324">
    <property type="entry name" value="MFS_NepI_like"/>
    <property type="match status" value="1"/>
</dbReference>
<dbReference type="PANTHER" id="PTHR42910">
    <property type="entry name" value="TRANSPORTER SCO4007-RELATED"/>
    <property type="match status" value="1"/>
</dbReference>
<feature type="transmembrane region" description="Helical" evidence="4">
    <location>
        <begin position="17"/>
        <end position="36"/>
    </location>
</feature>
<feature type="transmembrane region" description="Helical" evidence="4">
    <location>
        <begin position="255"/>
        <end position="276"/>
    </location>
</feature>
<gene>
    <name evidence="6" type="ORF">C8N29_1026</name>
</gene>
<accession>A0A2T5J258</accession>
<dbReference type="Pfam" id="PF07690">
    <property type="entry name" value="MFS_1"/>
    <property type="match status" value="1"/>
</dbReference>
<dbReference type="RefSeq" id="WP_107864462.1">
    <property type="nucleotide sequence ID" value="NZ_QAON01000002.1"/>
</dbReference>
<dbReference type="EMBL" id="QAON01000002">
    <property type="protein sequence ID" value="PTQ90608.1"/>
    <property type="molecule type" value="Genomic_DNA"/>
</dbReference>
<feature type="transmembrane region" description="Helical" evidence="4">
    <location>
        <begin position="171"/>
        <end position="190"/>
    </location>
</feature>
<reference evidence="6 7" key="1">
    <citation type="submission" date="2018-04" db="EMBL/GenBank/DDBJ databases">
        <title>Genomic Encyclopedia of Archaeal and Bacterial Type Strains, Phase II (KMG-II): from individual species to whole genera.</title>
        <authorList>
            <person name="Goeker M."/>
        </authorList>
    </citation>
    <scope>NUCLEOTIDE SEQUENCE [LARGE SCALE GENOMIC DNA]</scope>
    <source>
        <strain evidence="6 7">DSM 5822</strain>
    </source>
</reference>
<evidence type="ECO:0000313" key="6">
    <source>
        <dbReference type="EMBL" id="PTQ90608.1"/>
    </source>
</evidence>
<keyword evidence="3 4" id="KW-0472">Membrane</keyword>
<dbReference type="InterPro" id="IPR011701">
    <property type="entry name" value="MFS"/>
</dbReference>
<dbReference type="InterPro" id="IPR036259">
    <property type="entry name" value="MFS_trans_sf"/>
</dbReference>
<evidence type="ECO:0000256" key="4">
    <source>
        <dbReference type="SAM" id="Phobius"/>
    </source>
</evidence>
<dbReference type="PROSITE" id="PS50850">
    <property type="entry name" value="MFS"/>
    <property type="match status" value="1"/>
</dbReference>
<protein>
    <submittedName>
        <fullName evidence="6">Putative MFS family arabinose efflux permease</fullName>
    </submittedName>
</protein>
<proteinExistence type="predicted"/>
<keyword evidence="2 4" id="KW-1133">Transmembrane helix</keyword>
<dbReference type="OrthoDB" id="9815356at2"/>
<feature type="transmembrane region" description="Helical" evidence="4">
    <location>
        <begin position="140"/>
        <end position="159"/>
    </location>
</feature>
<evidence type="ECO:0000259" key="5">
    <source>
        <dbReference type="PROSITE" id="PS50850"/>
    </source>
</evidence>
<feature type="transmembrane region" description="Helical" evidence="4">
    <location>
        <begin position="48"/>
        <end position="71"/>
    </location>
</feature>
<keyword evidence="7" id="KW-1185">Reference proteome</keyword>
<dbReference type="AlphaFoldDB" id="A0A2T5J258"/>
<dbReference type="InterPro" id="IPR020846">
    <property type="entry name" value="MFS_dom"/>
</dbReference>
<dbReference type="Gene3D" id="1.20.1250.20">
    <property type="entry name" value="MFS general substrate transporter like domains"/>
    <property type="match status" value="1"/>
</dbReference>
<feature type="transmembrane region" description="Helical" evidence="4">
    <location>
        <begin position="83"/>
        <end position="101"/>
    </location>
</feature>
<dbReference type="SUPFAM" id="SSF103473">
    <property type="entry name" value="MFS general substrate transporter"/>
    <property type="match status" value="1"/>
</dbReference>
<dbReference type="GO" id="GO:0022857">
    <property type="term" value="F:transmembrane transporter activity"/>
    <property type="evidence" value="ECO:0007669"/>
    <property type="project" value="InterPro"/>
</dbReference>
<feature type="transmembrane region" description="Helical" evidence="4">
    <location>
        <begin position="371"/>
        <end position="391"/>
    </location>
</feature>
<feature type="transmembrane region" description="Helical" evidence="4">
    <location>
        <begin position="283"/>
        <end position="301"/>
    </location>
</feature>
<dbReference type="PANTHER" id="PTHR42910:SF1">
    <property type="entry name" value="MAJOR FACILITATOR SUPERFAMILY (MFS) PROFILE DOMAIN-CONTAINING PROTEIN"/>
    <property type="match status" value="1"/>
</dbReference>
<evidence type="ECO:0000256" key="2">
    <source>
        <dbReference type="ARBA" id="ARBA00022989"/>
    </source>
</evidence>
<dbReference type="Proteomes" id="UP000244223">
    <property type="component" value="Unassembled WGS sequence"/>
</dbReference>
<comment type="caution">
    <text evidence="6">The sequence shown here is derived from an EMBL/GenBank/DDBJ whole genome shotgun (WGS) entry which is preliminary data.</text>
</comment>
<organism evidence="6 7">
    <name type="scientific">Agitococcus lubricus</name>
    <dbReference type="NCBI Taxonomy" id="1077255"/>
    <lineage>
        <taxon>Bacteria</taxon>
        <taxon>Pseudomonadati</taxon>
        <taxon>Pseudomonadota</taxon>
        <taxon>Gammaproteobacteria</taxon>
        <taxon>Moraxellales</taxon>
        <taxon>Moraxellaceae</taxon>
        <taxon>Agitococcus</taxon>
    </lineage>
</organism>
<sequence length="396" mass="41969">MNNEQPDDKQENMSGKLIALMAVACGLTVANLYYAQPLVNVIAPDLGLASSLASLIVTLTQLGYCVGLLLLVPLGDLIENRQLVISSLSILIAALLVASSAVTYSSFMIAMTVVGLSAVAVQMLVPIAAHFAPAKQQGHIVGLVMSGLFTGIMLARPIASLITDTFGWRVLYSGSASIMALLVLALFFMLPSRQPKSMYNYPQLLLSLVDILRHTPLLRWRAAYQAALFAAFTLFWTAVPILLASPMFNISQRGIALFALIGATGAFIAPIAGMLADRGWGRLGTVVSLLMVLVGFLLTIMGAKGSIAALVIAAVLIDMGVQANLVFGQRILYALDGSQRSRLNGLYMSLFFVGGALGSAIASSLYLHGGWLLVAVMGALFPLIALVLFFIENGGF</sequence>
<feature type="transmembrane region" description="Helical" evidence="4">
    <location>
        <begin position="222"/>
        <end position="243"/>
    </location>
</feature>
<name>A0A2T5J258_9GAMM</name>
<evidence type="ECO:0000313" key="7">
    <source>
        <dbReference type="Proteomes" id="UP000244223"/>
    </source>
</evidence>
<evidence type="ECO:0000256" key="3">
    <source>
        <dbReference type="ARBA" id="ARBA00023136"/>
    </source>
</evidence>